<sequence>MAGLDLQYKALDDGQVVVRELVKDYSATAGGYPAAAADSTMFGKLDGASALAGLIDSVERIASDDLEYAHRRLSGVESGLEEVETNSRKATKAGTVAAV</sequence>
<protein>
    <recommendedName>
        <fullName evidence="4">ESX-1 secretion-associated protein</fullName>
    </recommendedName>
</protein>
<organism evidence="2 3">
    <name type="scientific">Nonomuraea roseoviolacea subsp. carminata</name>
    <dbReference type="NCBI Taxonomy" id="160689"/>
    <lineage>
        <taxon>Bacteria</taxon>
        <taxon>Bacillati</taxon>
        <taxon>Actinomycetota</taxon>
        <taxon>Actinomycetes</taxon>
        <taxon>Streptosporangiales</taxon>
        <taxon>Streptosporangiaceae</taxon>
        <taxon>Nonomuraea</taxon>
    </lineage>
</organism>
<evidence type="ECO:0000313" key="3">
    <source>
        <dbReference type="Proteomes" id="UP001320766"/>
    </source>
</evidence>
<dbReference type="EMBL" id="JAMZEC010000001">
    <property type="protein sequence ID" value="MCP2347335.1"/>
    <property type="molecule type" value="Genomic_DNA"/>
</dbReference>
<evidence type="ECO:0000256" key="1">
    <source>
        <dbReference type="SAM" id="MobiDB-lite"/>
    </source>
</evidence>
<evidence type="ECO:0000313" key="2">
    <source>
        <dbReference type="EMBL" id="MCP2347335.1"/>
    </source>
</evidence>
<proteinExistence type="predicted"/>
<keyword evidence="3" id="KW-1185">Reference proteome</keyword>
<gene>
    <name evidence="2" type="ORF">HD595_003457</name>
</gene>
<accession>A0ABT1K0E3</accession>
<evidence type="ECO:0008006" key="4">
    <source>
        <dbReference type="Google" id="ProtNLM"/>
    </source>
</evidence>
<reference evidence="2 3" key="1">
    <citation type="submission" date="2022-06" db="EMBL/GenBank/DDBJ databases">
        <title>Sequencing the genomes of 1000 actinobacteria strains.</title>
        <authorList>
            <person name="Klenk H.-P."/>
        </authorList>
    </citation>
    <scope>NUCLEOTIDE SEQUENCE [LARGE SCALE GENOMIC DNA]</scope>
    <source>
        <strain evidence="2 3">DSM 44170</strain>
    </source>
</reference>
<feature type="region of interest" description="Disordered" evidence="1">
    <location>
        <begin position="77"/>
        <end position="99"/>
    </location>
</feature>
<name>A0ABT1K0E3_9ACTN</name>
<comment type="caution">
    <text evidence="2">The sequence shown here is derived from an EMBL/GenBank/DDBJ whole genome shotgun (WGS) entry which is preliminary data.</text>
</comment>
<dbReference type="RefSeq" id="WP_253770237.1">
    <property type="nucleotide sequence ID" value="NZ_BAAAVE010000004.1"/>
</dbReference>
<dbReference type="Proteomes" id="UP001320766">
    <property type="component" value="Unassembled WGS sequence"/>
</dbReference>